<evidence type="ECO:0000256" key="5">
    <source>
        <dbReference type="ARBA" id="ARBA00023288"/>
    </source>
</evidence>
<comment type="subcellular location">
    <subcellularLocation>
        <location evidence="1">Cell envelope</location>
    </subcellularLocation>
</comment>
<dbReference type="InterPro" id="IPR001320">
    <property type="entry name" value="Iontro_rcpt_C"/>
</dbReference>
<organism evidence="10 11">
    <name type="scientific">Psychrobacillus lasiicapitis</name>
    <dbReference type="NCBI Taxonomy" id="1636719"/>
    <lineage>
        <taxon>Bacteria</taxon>
        <taxon>Bacillati</taxon>
        <taxon>Bacillota</taxon>
        <taxon>Bacilli</taxon>
        <taxon>Bacillales</taxon>
        <taxon>Bacillaceae</taxon>
        <taxon>Psychrobacillus</taxon>
    </lineage>
</organism>
<sequence length="266" mass="29423">MKNKLFMLMLVLIIAVLAACGTKSDNEKSSGSEGTSTEDKEVLVMGTSADYPPFEFVDTAKGEEIIGFDIDLANLIAEKLDFEVKVENIDFNGLIPAIQAGKVDFVLAGMSPNPERDKVVDFSEPYNETQQMVVTKKDSGIKTVEDLAGKTVGAQVSSIQEDLAKEVAKTVDLKVESRNLIPEVVQELMTKRFDAAIIEDIVAENYVKRNPDLTYFPVVVDDIDYKAAVFPEGSELKAKFDQAIKELIDSGKIEELRQKWFVVEAE</sequence>
<dbReference type="InterPro" id="IPR001638">
    <property type="entry name" value="Solute-binding_3/MltF_N"/>
</dbReference>
<dbReference type="EMBL" id="VDGH01000014">
    <property type="protein sequence ID" value="TQR09181.1"/>
    <property type="molecule type" value="Genomic_DNA"/>
</dbReference>
<comment type="similarity">
    <text evidence="2 6">Belongs to the bacterial solute-binding protein 3 family.</text>
</comment>
<dbReference type="PANTHER" id="PTHR35936">
    <property type="entry name" value="MEMBRANE-BOUND LYTIC MUREIN TRANSGLYCOSYLASE F"/>
    <property type="match status" value="1"/>
</dbReference>
<feature type="signal peptide" evidence="7">
    <location>
        <begin position="1"/>
        <end position="18"/>
    </location>
</feature>
<feature type="domain" description="Ionotropic glutamate receptor C-terminal" evidence="9">
    <location>
        <begin position="42"/>
        <end position="263"/>
    </location>
</feature>
<evidence type="ECO:0000256" key="4">
    <source>
        <dbReference type="ARBA" id="ARBA00023139"/>
    </source>
</evidence>
<dbReference type="PANTHER" id="PTHR35936:SF17">
    <property type="entry name" value="ARGININE-BINDING EXTRACELLULAR PROTEIN ARTP"/>
    <property type="match status" value="1"/>
</dbReference>
<evidence type="ECO:0000259" key="8">
    <source>
        <dbReference type="SMART" id="SM00062"/>
    </source>
</evidence>
<dbReference type="AlphaFoldDB" id="A0A544SVM3"/>
<evidence type="ECO:0000256" key="3">
    <source>
        <dbReference type="ARBA" id="ARBA00022729"/>
    </source>
</evidence>
<keyword evidence="5" id="KW-0449">Lipoprotein</keyword>
<evidence type="ECO:0000256" key="1">
    <source>
        <dbReference type="ARBA" id="ARBA00004196"/>
    </source>
</evidence>
<dbReference type="SMART" id="SM00079">
    <property type="entry name" value="PBPe"/>
    <property type="match status" value="1"/>
</dbReference>
<evidence type="ECO:0000259" key="9">
    <source>
        <dbReference type="SMART" id="SM00079"/>
    </source>
</evidence>
<dbReference type="RefSeq" id="WP_142540713.1">
    <property type="nucleotide sequence ID" value="NZ_BMIE01000011.1"/>
</dbReference>
<evidence type="ECO:0000313" key="11">
    <source>
        <dbReference type="Proteomes" id="UP000317316"/>
    </source>
</evidence>
<dbReference type="SMART" id="SM00062">
    <property type="entry name" value="PBPb"/>
    <property type="match status" value="1"/>
</dbReference>
<name>A0A544SVM3_9BACI</name>
<comment type="caution">
    <text evidence="10">The sequence shown here is derived from an EMBL/GenBank/DDBJ whole genome shotgun (WGS) entry which is preliminary data.</text>
</comment>
<dbReference type="OrthoDB" id="9811552at2"/>
<proteinExistence type="inferred from homology"/>
<keyword evidence="11" id="KW-1185">Reference proteome</keyword>
<evidence type="ECO:0000313" key="10">
    <source>
        <dbReference type="EMBL" id="TQR09181.1"/>
    </source>
</evidence>
<evidence type="ECO:0000256" key="6">
    <source>
        <dbReference type="RuleBase" id="RU003744"/>
    </source>
</evidence>
<protein>
    <submittedName>
        <fullName evidence="10">Transporter substrate-binding domain-containing protein</fullName>
    </submittedName>
</protein>
<dbReference type="Gene3D" id="3.40.190.10">
    <property type="entry name" value="Periplasmic binding protein-like II"/>
    <property type="match status" value="2"/>
</dbReference>
<dbReference type="PROSITE" id="PS01039">
    <property type="entry name" value="SBP_BACTERIAL_3"/>
    <property type="match status" value="1"/>
</dbReference>
<dbReference type="PROSITE" id="PS51257">
    <property type="entry name" value="PROKAR_LIPOPROTEIN"/>
    <property type="match status" value="1"/>
</dbReference>
<reference evidence="10 11" key="1">
    <citation type="submission" date="2019-05" db="EMBL/GenBank/DDBJ databases">
        <title>Psychrobacillus vulpis sp. nov., a new species isolated from feces of a red fox that inhabits in The Tablas de Daimiel Natural Park, Albacete, Spain.</title>
        <authorList>
            <person name="Rodriguez M."/>
            <person name="Reina J.C."/>
            <person name="Bejar V."/>
            <person name="Llamas I."/>
        </authorList>
    </citation>
    <scope>NUCLEOTIDE SEQUENCE [LARGE SCALE GENOMIC DNA]</scope>
    <source>
        <strain evidence="10 11">NEAU-3TGS17</strain>
    </source>
</reference>
<evidence type="ECO:0000256" key="7">
    <source>
        <dbReference type="SAM" id="SignalP"/>
    </source>
</evidence>
<evidence type="ECO:0000256" key="2">
    <source>
        <dbReference type="ARBA" id="ARBA00010333"/>
    </source>
</evidence>
<dbReference type="GO" id="GO:0030313">
    <property type="term" value="C:cell envelope"/>
    <property type="evidence" value="ECO:0007669"/>
    <property type="project" value="UniProtKB-SubCell"/>
</dbReference>
<dbReference type="Pfam" id="PF00497">
    <property type="entry name" value="SBP_bac_3"/>
    <property type="match status" value="1"/>
</dbReference>
<accession>A0A544SVM3</accession>
<dbReference type="GO" id="GO:0015276">
    <property type="term" value="F:ligand-gated monoatomic ion channel activity"/>
    <property type="evidence" value="ECO:0007669"/>
    <property type="project" value="InterPro"/>
</dbReference>
<dbReference type="Proteomes" id="UP000317316">
    <property type="component" value="Unassembled WGS sequence"/>
</dbReference>
<dbReference type="GO" id="GO:0016020">
    <property type="term" value="C:membrane"/>
    <property type="evidence" value="ECO:0007669"/>
    <property type="project" value="InterPro"/>
</dbReference>
<dbReference type="SUPFAM" id="SSF53850">
    <property type="entry name" value="Periplasmic binding protein-like II"/>
    <property type="match status" value="1"/>
</dbReference>
<gene>
    <name evidence="10" type="ORF">FG382_20505</name>
</gene>
<keyword evidence="4" id="KW-0564">Palmitate</keyword>
<dbReference type="InterPro" id="IPR018313">
    <property type="entry name" value="SBP_3_CS"/>
</dbReference>
<feature type="chain" id="PRO_5039410578" evidence="7">
    <location>
        <begin position="19"/>
        <end position="266"/>
    </location>
</feature>
<feature type="domain" description="Solute-binding protein family 3/N-terminal" evidence="8">
    <location>
        <begin position="42"/>
        <end position="264"/>
    </location>
</feature>
<keyword evidence="3 7" id="KW-0732">Signal</keyword>